<evidence type="ECO:0000313" key="1">
    <source>
        <dbReference type="EMBL" id="KMO87584.1"/>
    </source>
</evidence>
<keyword evidence="2" id="KW-1185">Reference proteome</keyword>
<dbReference type="Proteomes" id="UP000036503">
    <property type="component" value="Unassembled WGS sequence"/>
</dbReference>
<organism evidence="1 2">
    <name type="scientific">Megasphaera cerevisiae DSM 20462</name>
    <dbReference type="NCBI Taxonomy" id="1122219"/>
    <lineage>
        <taxon>Bacteria</taxon>
        <taxon>Bacillati</taxon>
        <taxon>Bacillota</taxon>
        <taxon>Negativicutes</taxon>
        <taxon>Veillonellales</taxon>
        <taxon>Veillonellaceae</taxon>
        <taxon>Megasphaera</taxon>
    </lineage>
</organism>
<proteinExistence type="predicted"/>
<dbReference type="AlphaFoldDB" id="A0A0J6WY79"/>
<name>A0A0J6WY79_9FIRM</name>
<accession>A0A0J6WY79</accession>
<comment type="caution">
    <text evidence="1">The sequence shown here is derived from an EMBL/GenBank/DDBJ whole genome shotgun (WGS) entry which is preliminary data.</text>
</comment>
<protein>
    <submittedName>
        <fullName evidence="1">Uncharacterized protein</fullName>
    </submittedName>
</protein>
<gene>
    <name evidence="1" type="ORF">AB840_02355</name>
</gene>
<dbReference type="PATRIC" id="fig|1122219.3.peg.1712"/>
<dbReference type="EMBL" id="LEKT01000004">
    <property type="protein sequence ID" value="KMO87584.1"/>
    <property type="molecule type" value="Genomic_DNA"/>
</dbReference>
<evidence type="ECO:0000313" key="2">
    <source>
        <dbReference type="Proteomes" id="UP000036503"/>
    </source>
</evidence>
<reference evidence="1 2" key="1">
    <citation type="submission" date="2015-06" db="EMBL/GenBank/DDBJ databases">
        <title>Draft genome sequence of beer spoilage bacterium Megasphaera cerevisiae type strain 20462.</title>
        <authorList>
            <person name="Kutumbaka K."/>
            <person name="Pasmowitz J."/>
            <person name="Mategko J."/>
            <person name="Reyes D."/>
            <person name="Friedrich A."/>
            <person name="Han S."/>
            <person name="Martens-Habbena W."/>
            <person name="Neal-McKinney J."/>
            <person name="Janagama H.K."/>
            <person name="Nadala C."/>
            <person name="Samadpour M."/>
        </authorList>
    </citation>
    <scope>NUCLEOTIDE SEQUENCE [LARGE SCALE GENOMIC DNA]</scope>
    <source>
        <strain evidence="1 2">DSM 20462</strain>
    </source>
</reference>
<sequence>MESAYTRILAKIKENSRKQVYGDLQGSPIDVLDRLQAEERKNEESLEHVVTQWTFLKRRTEQRKIELDAIIVKKKELQEKILESGNNGMTVPLDMRQEAAKLRAEFSPELNNIGYFDIQKGSDIAVLSSPKHPVSMDKRLKIDGEVRLDSRSNDNQHTIDQQTKKNKYPDNLLRLRERLYMDYNINDNWHLLGMLESEKALRGSYDDMDGNINLDRYYLQGYAGNILVSAGAFGTTMAEGNIYDSKFKGIMAAYGDGKPWSYRLQYGRIDLAKKVATASMSYDTDNYGLDVGVYHFDIDGGRNRNVFMANIRRPIGGWLTLGGMYLHGQDESVGNGDGVVVTLARGKENSWQKGNIYAYLKYYHQPASTYVEHTMNGTADWMSGFKGPGIGFSYTLHKNMVFSMEYDRLRDLKTSDHANTIWGGFSYYFNNYEND</sequence>
<dbReference type="InParanoid" id="A0A0J6WY79"/>
<dbReference type="SUPFAM" id="SSF56935">
    <property type="entry name" value="Porins"/>
    <property type="match status" value="1"/>
</dbReference>